<feature type="compositionally biased region" description="Polar residues" evidence="1">
    <location>
        <begin position="210"/>
        <end position="237"/>
    </location>
</feature>
<dbReference type="AlphaFoldDB" id="A0A1Y2B0D9"/>
<evidence type="ECO:0000313" key="2">
    <source>
        <dbReference type="EMBL" id="ORY28273.1"/>
    </source>
</evidence>
<evidence type="ECO:0000313" key="3">
    <source>
        <dbReference type="Proteomes" id="UP000193986"/>
    </source>
</evidence>
<dbReference type="EMBL" id="MCFC01000032">
    <property type="protein sequence ID" value="ORY28273.1"/>
    <property type="molecule type" value="Genomic_DNA"/>
</dbReference>
<feature type="region of interest" description="Disordered" evidence="1">
    <location>
        <begin position="359"/>
        <end position="457"/>
    </location>
</feature>
<sequence length="506" mass="56526">MEPVVNTSLLEATVKSSPLEPTVKSRPLATQDSSKKPLVALDDSTIRATQAAIHSGLPKLATPLANVRDPGKLVDMLKGKLVETSPQIAQFLLYKLDFWLTKRPAWVEVYCKCMCETPGDVVARFVFGGRIDMGDGQGADELEIVNAVFRVTWEGGTEVEQQAAQRGKWVLKRAIMELANKPTRIKPLDHQATPSPPRRPPRRPSSTSSYLTVPSTHTHIQTPRSPNPTEITPSSEAQTQRQQRQQQQHRRTKARLLRAEASQSESNTTDLLVQLVRTANQVRLKDPQSPHGIPSSLIEPHLGHTYLEVARQLLPDPERKPRWASMYCTYQEADLNLETPEMVVCLKYSGFAQYREGQDGVAEKGEQDELAEKGEQDERAEKGEQEGDAENGEKVAREGQAEEVERNEEVGKEGREAKADTTGNEGQNGQNGQEGQADKGDVAERERHKEQVEDSGEELKTVIVYLKFRRTKKEGEGDKSGELIWSYAGRRIQARAPEEMKSKQQT</sequence>
<comment type="caution">
    <text evidence="2">The sequence shown here is derived from an EMBL/GenBank/DDBJ whole genome shotgun (WGS) entry which is preliminary data.</text>
</comment>
<name>A0A1Y2B0D9_9TREE</name>
<feature type="compositionally biased region" description="Low complexity" evidence="1">
    <location>
        <begin position="423"/>
        <end position="435"/>
    </location>
</feature>
<feature type="compositionally biased region" description="Basic residues" evidence="1">
    <location>
        <begin position="247"/>
        <end position="256"/>
    </location>
</feature>
<reference evidence="2 3" key="1">
    <citation type="submission" date="2016-07" db="EMBL/GenBank/DDBJ databases">
        <title>Pervasive Adenine N6-methylation of Active Genes in Fungi.</title>
        <authorList>
            <consortium name="DOE Joint Genome Institute"/>
            <person name="Mondo S.J."/>
            <person name="Dannebaum R.O."/>
            <person name="Kuo R.C."/>
            <person name="Labutti K."/>
            <person name="Haridas S."/>
            <person name="Kuo A."/>
            <person name="Salamov A."/>
            <person name="Ahrendt S.R."/>
            <person name="Lipzen A."/>
            <person name="Sullivan W."/>
            <person name="Andreopoulos W.B."/>
            <person name="Clum A."/>
            <person name="Lindquist E."/>
            <person name="Daum C."/>
            <person name="Ramamoorthy G.K."/>
            <person name="Gryganskyi A."/>
            <person name="Culley D."/>
            <person name="Magnuson J.K."/>
            <person name="James T.Y."/>
            <person name="O'Malley M.A."/>
            <person name="Stajich J.E."/>
            <person name="Spatafora J.W."/>
            <person name="Visel A."/>
            <person name="Grigoriev I.V."/>
        </authorList>
    </citation>
    <scope>NUCLEOTIDE SEQUENCE [LARGE SCALE GENOMIC DNA]</scope>
    <source>
        <strain evidence="2 3">68-887.2</strain>
    </source>
</reference>
<feature type="compositionally biased region" description="Basic and acidic residues" evidence="1">
    <location>
        <begin position="436"/>
        <end position="457"/>
    </location>
</feature>
<dbReference type="Proteomes" id="UP000193986">
    <property type="component" value="Unassembled WGS sequence"/>
</dbReference>
<organism evidence="2 3">
    <name type="scientific">Naematelia encephala</name>
    <dbReference type="NCBI Taxonomy" id="71784"/>
    <lineage>
        <taxon>Eukaryota</taxon>
        <taxon>Fungi</taxon>
        <taxon>Dikarya</taxon>
        <taxon>Basidiomycota</taxon>
        <taxon>Agaricomycotina</taxon>
        <taxon>Tremellomycetes</taxon>
        <taxon>Tremellales</taxon>
        <taxon>Naemateliaceae</taxon>
        <taxon>Naematelia</taxon>
    </lineage>
</organism>
<gene>
    <name evidence="2" type="ORF">BCR39DRAFT_535231</name>
</gene>
<feature type="compositionally biased region" description="Basic and acidic residues" evidence="1">
    <location>
        <begin position="359"/>
        <end position="419"/>
    </location>
</feature>
<dbReference type="OrthoDB" id="354at2759"/>
<feature type="region of interest" description="Disordered" evidence="1">
    <location>
        <begin position="181"/>
        <end position="265"/>
    </location>
</feature>
<accession>A0A1Y2B0D9</accession>
<dbReference type="InParanoid" id="A0A1Y2B0D9"/>
<evidence type="ECO:0000256" key="1">
    <source>
        <dbReference type="SAM" id="MobiDB-lite"/>
    </source>
</evidence>
<keyword evidence="3" id="KW-1185">Reference proteome</keyword>
<protein>
    <submittedName>
        <fullName evidence="2">Uncharacterized protein</fullName>
    </submittedName>
</protein>
<proteinExistence type="predicted"/>